<evidence type="ECO:0000313" key="1">
    <source>
        <dbReference type="EMBL" id="OTX84809.1"/>
    </source>
</evidence>
<gene>
    <name evidence="1" type="ORF">BK730_23815</name>
</gene>
<comment type="caution">
    <text evidence="1">The sequence shown here is derived from an EMBL/GenBank/DDBJ whole genome shotgun (WGS) entry which is preliminary data.</text>
</comment>
<dbReference type="RefSeq" id="WP_086422992.1">
    <property type="nucleotide sequence ID" value="NZ_NFDE01000063.1"/>
</dbReference>
<name>A0A242YYJ9_9BACI</name>
<dbReference type="EMBL" id="NFDE01000063">
    <property type="protein sequence ID" value="OTX84809.1"/>
    <property type="molecule type" value="Genomic_DNA"/>
</dbReference>
<evidence type="ECO:0000313" key="2">
    <source>
        <dbReference type="Proteomes" id="UP000194945"/>
    </source>
</evidence>
<accession>A0A242YYJ9</accession>
<proteinExistence type="predicted"/>
<dbReference type="AlphaFoldDB" id="A0A242YYJ9"/>
<organism evidence="1 2">
    <name type="scientific">Bacillus wiedmannii</name>
    <dbReference type="NCBI Taxonomy" id="1890302"/>
    <lineage>
        <taxon>Bacteria</taxon>
        <taxon>Bacillati</taxon>
        <taxon>Bacillota</taxon>
        <taxon>Bacilli</taxon>
        <taxon>Bacillales</taxon>
        <taxon>Bacillaceae</taxon>
        <taxon>Bacillus</taxon>
        <taxon>Bacillus cereus group</taxon>
    </lineage>
</organism>
<reference evidence="1 2" key="1">
    <citation type="submission" date="2016-10" db="EMBL/GenBank/DDBJ databases">
        <title>Comparative genomics of Bacillus thuringiensis reveals a path to pathogens against multiple invertebrate hosts.</title>
        <authorList>
            <person name="Zheng J."/>
            <person name="Gao Q."/>
            <person name="Liu H."/>
            <person name="Peng D."/>
            <person name="Ruan L."/>
            <person name="Sun M."/>
        </authorList>
    </citation>
    <scope>NUCLEOTIDE SEQUENCE [LARGE SCALE GENOMIC DNA]</scope>
    <source>
        <strain evidence="1">BGSC 4BK1</strain>
    </source>
</reference>
<protein>
    <submittedName>
        <fullName evidence="1">Uncharacterized protein</fullName>
    </submittedName>
</protein>
<sequence length="199" mass="22529">MEKLVTFYLEPISVRLNVKGEISNEDLLQKAKEKFVQEMTNQGGPSSFKYSVSDGDTLSREELQVGKVVKTNKGIGVIFKVNKTTASVNVIGYPDHFKFGFAGLMKAPSDSYNNSTWEQDYKTSKFKEKYYLMGDTGYLVLKGKIIPTIIVSVPRTSNGKYKLQFIEDSHYVEAKEAQVKYNFHYELAAAEAMQKKQTC</sequence>
<dbReference type="Proteomes" id="UP000194945">
    <property type="component" value="Unassembled WGS sequence"/>
</dbReference>